<protein>
    <submittedName>
        <fullName evidence="7">Uncharacterized protein</fullName>
    </submittedName>
</protein>
<feature type="compositionally biased region" description="Pro residues" evidence="6">
    <location>
        <begin position="612"/>
        <end position="631"/>
    </location>
</feature>
<keyword evidence="4" id="KW-0804">Transcription</keyword>
<feature type="region of interest" description="Disordered" evidence="6">
    <location>
        <begin position="719"/>
        <end position="755"/>
    </location>
</feature>
<feature type="region of interest" description="Disordered" evidence="6">
    <location>
        <begin position="767"/>
        <end position="791"/>
    </location>
</feature>
<feature type="compositionally biased region" description="Polar residues" evidence="6">
    <location>
        <begin position="1107"/>
        <end position="1156"/>
    </location>
</feature>
<feature type="compositionally biased region" description="Basic and acidic residues" evidence="6">
    <location>
        <begin position="1159"/>
        <end position="1179"/>
    </location>
</feature>
<reference evidence="7" key="1">
    <citation type="submission" date="2022-07" db="EMBL/GenBank/DDBJ databases">
        <title>Draft genome sequence of Zalerion maritima ATCC 34329, a (micro)plastics degrading marine fungus.</title>
        <authorList>
            <person name="Paco A."/>
            <person name="Goncalves M.F.M."/>
            <person name="Rocha-Santos T.A.P."/>
            <person name="Alves A."/>
        </authorList>
    </citation>
    <scope>NUCLEOTIDE SEQUENCE</scope>
    <source>
        <strain evidence="7">ATCC 34329</strain>
    </source>
</reference>
<comment type="caution">
    <text evidence="7">The sequence shown here is derived from an EMBL/GenBank/DDBJ whole genome shotgun (WGS) entry which is preliminary data.</text>
</comment>
<feature type="compositionally biased region" description="Basic and acidic residues" evidence="6">
    <location>
        <begin position="501"/>
        <end position="531"/>
    </location>
</feature>
<evidence type="ECO:0000313" key="8">
    <source>
        <dbReference type="Proteomes" id="UP001201980"/>
    </source>
</evidence>
<evidence type="ECO:0000256" key="5">
    <source>
        <dbReference type="ARBA" id="ARBA00023242"/>
    </source>
</evidence>
<dbReference type="GO" id="GO:0006338">
    <property type="term" value="P:chromatin remodeling"/>
    <property type="evidence" value="ECO:0007669"/>
    <property type="project" value="InterPro"/>
</dbReference>
<keyword evidence="5" id="KW-0539">Nucleus</keyword>
<dbReference type="InterPro" id="IPR006939">
    <property type="entry name" value="SNF5"/>
</dbReference>
<dbReference type="PANTHER" id="PTHR10019">
    <property type="entry name" value="SNF5"/>
    <property type="match status" value="1"/>
</dbReference>
<dbReference type="AlphaFoldDB" id="A0AAD5RHZ4"/>
<evidence type="ECO:0000256" key="6">
    <source>
        <dbReference type="SAM" id="MobiDB-lite"/>
    </source>
</evidence>
<evidence type="ECO:0000256" key="2">
    <source>
        <dbReference type="ARBA" id="ARBA00010239"/>
    </source>
</evidence>
<feature type="region of interest" description="Disordered" evidence="6">
    <location>
        <begin position="1"/>
        <end position="57"/>
    </location>
</feature>
<feature type="compositionally biased region" description="Low complexity" evidence="6">
    <location>
        <begin position="28"/>
        <end position="40"/>
    </location>
</feature>
<dbReference type="Pfam" id="PF04855">
    <property type="entry name" value="SNF5"/>
    <property type="match status" value="1"/>
</dbReference>
<name>A0AAD5RHZ4_9PEZI</name>
<keyword evidence="8" id="KW-1185">Reference proteome</keyword>
<comment type="subcellular location">
    <subcellularLocation>
        <location evidence="1">Nucleus</location>
    </subcellularLocation>
</comment>
<keyword evidence="3" id="KW-0805">Transcription regulation</keyword>
<accession>A0AAD5RHZ4</accession>
<evidence type="ECO:0000256" key="3">
    <source>
        <dbReference type="ARBA" id="ARBA00023015"/>
    </source>
</evidence>
<feature type="compositionally biased region" description="Polar residues" evidence="6">
    <location>
        <begin position="1002"/>
        <end position="1014"/>
    </location>
</feature>
<comment type="similarity">
    <text evidence="2">Belongs to the SNF5 family.</text>
</comment>
<organism evidence="7 8">
    <name type="scientific">Zalerion maritima</name>
    <dbReference type="NCBI Taxonomy" id="339359"/>
    <lineage>
        <taxon>Eukaryota</taxon>
        <taxon>Fungi</taxon>
        <taxon>Dikarya</taxon>
        <taxon>Ascomycota</taxon>
        <taxon>Pezizomycotina</taxon>
        <taxon>Sordariomycetes</taxon>
        <taxon>Lulworthiomycetidae</taxon>
        <taxon>Lulworthiales</taxon>
        <taxon>Lulworthiaceae</taxon>
        <taxon>Zalerion</taxon>
    </lineage>
</organism>
<feature type="compositionally biased region" description="Acidic residues" evidence="6">
    <location>
        <begin position="458"/>
        <end position="468"/>
    </location>
</feature>
<feature type="region of interest" description="Disordered" evidence="6">
    <location>
        <begin position="1060"/>
        <end position="1193"/>
    </location>
</feature>
<feature type="compositionally biased region" description="Low complexity" evidence="6">
    <location>
        <begin position="1"/>
        <end position="15"/>
    </location>
</feature>
<gene>
    <name evidence="7" type="ORF">MKZ38_007295</name>
</gene>
<feature type="region of interest" description="Disordered" evidence="6">
    <location>
        <begin position="979"/>
        <end position="1017"/>
    </location>
</feature>
<evidence type="ECO:0000256" key="1">
    <source>
        <dbReference type="ARBA" id="ARBA00004123"/>
    </source>
</evidence>
<proteinExistence type="inferred from homology"/>
<feature type="region of interest" description="Disordered" evidence="6">
    <location>
        <begin position="441"/>
        <end position="531"/>
    </location>
</feature>
<dbReference type="GO" id="GO:0000228">
    <property type="term" value="C:nuclear chromosome"/>
    <property type="evidence" value="ECO:0007669"/>
    <property type="project" value="InterPro"/>
</dbReference>
<feature type="compositionally biased region" description="Polar residues" evidence="6">
    <location>
        <begin position="1075"/>
        <end position="1091"/>
    </location>
</feature>
<evidence type="ECO:0000313" key="7">
    <source>
        <dbReference type="EMBL" id="KAJ2894718.1"/>
    </source>
</evidence>
<dbReference type="Proteomes" id="UP001201980">
    <property type="component" value="Unassembled WGS sequence"/>
</dbReference>
<feature type="region of interest" description="Disordered" evidence="6">
    <location>
        <begin position="547"/>
        <end position="631"/>
    </location>
</feature>
<evidence type="ECO:0000256" key="4">
    <source>
        <dbReference type="ARBA" id="ARBA00023163"/>
    </source>
</evidence>
<sequence length="1193" mass="132019">MAAPQPATTTTPTPTEMANSNADQAVPAASSASSSSSSSSNKKVPANPTHEITAEGKERYQQFLIDQAVTRDWYHYASLRDAQDRTESKIKAQHIKIQEFKSVQSNQRVFDRNRLYGQGYNGFGNGHTDLGVADSRILYPEAKARPGKRTAPPLKWSRKDLKEQAEQHEELVPIRLDVDWDKYKLRDTFTWNLHDRVIPVEVFAAQLVEDMGIKHPAAQPVYDQVVHQIHEQIGDFYPFAFSAEDALDPELPYSAYKNDEMRILIKLNITIGAHTLVDQFEWDINNIDNEPEKFATVMAEELSLSGEFKTAIAHCIREQSQLFTKSLYTIGHPFDGRPIEDPDLLQAMLPSPLPSVFRPQQHAKEYGPFLYELSDADLERNEVIFSREQRRQKRSVNRRGGPVLPDLKERQRTIRTLIVSSVLPGAATGIEDSRLFKGVAGAAAVTGRRGRAARDGEISDSEDSDDSMPDSPAMSQLQGTARTRGMRGAASVAHQRMAHFGRSETPEASSVHHHEPRTARRHGREREDTEEPAHLWVTLKIPKERLKRVLRDQRGRRALSRSETPARTPSVAPGSMGPPSTPGRSVAAAAAAATPKSTPAVLPPAIQNPGRLPAPPPPPPGQPMPTPQPPPPKWLADCLRDMLKSWPDDNFEGTMKYCAVDIDKDQVVSEVPNPLPKNISYMFIPRIRCHDCPGKLYNPGPGLTIEKFRVHLTNNRHRQKVTMRVGEREGSEAGDGDGYLGREGNQPRQDKEPRRGLLNLSFNEARKSGTFGDSARGTNRRLVGLTSSPSKQGRYSLRRRIISPEKEHPKTKIGLNSGRVREKTLRVTLEAGSLVPDMASLGHDGSEDDAEGDEEDYVIGTPLPLPIHSTTSPFLFDPYQRAGPPPFAPPQNIGISSVQNNTRDPVNPQPSHNPWLPFPISMQPGALTFSETDPTPIPLSSIQLAEIAPVSRHERAMTAFDHRGNIENQIGFRRTSQSFCRQQQEQASLPRRPRRPLFSRRTPASTQTAPSPITANILPDRFGKWGSKSSLQPIHHSYQPIQPSLAVRLPNVSPVLQSDRRSYPSSFGRGISPLPSFQGNSNDPISDTENLGGNIRRREGPLHGSMDHNTPTPRLRNNMSASGSTALIPTKSTATNTPSTRPGSGYSSRRTATAITHPTEPKGNDRGGPASDEHKKWTEAQETDAGSLIALLT</sequence>
<dbReference type="EMBL" id="JAKWBI020000463">
    <property type="protein sequence ID" value="KAJ2894718.1"/>
    <property type="molecule type" value="Genomic_DNA"/>
</dbReference>